<dbReference type="InterPro" id="IPR025348">
    <property type="entry name" value="DUF4252"/>
</dbReference>
<dbReference type="Pfam" id="PF14060">
    <property type="entry name" value="DUF4252"/>
    <property type="match status" value="1"/>
</dbReference>
<accession>A0A1Y4A6S7</accession>
<organism evidence="1 2">
    <name type="scientific">Odoribacter splanchnicus</name>
    <dbReference type="NCBI Taxonomy" id="28118"/>
    <lineage>
        <taxon>Bacteria</taxon>
        <taxon>Pseudomonadati</taxon>
        <taxon>Bacteroidota</taxon>
        <taxon>Bacteroidia</taxon>
        <taxon>Bacteroidales</taxon>
        <taxon>Odoribacteraceae</taxon>
        <taxon>Odoribacter</taxon>
    </lineage>
</organism>
<comment type="caution">
    <text evidence="1">The sequence shown here is derived from an EMBL/GenBank/DDBJ whole genome shotgun (WGS) entry which is preliminary data.</text>
</comment>
<protein>
    <submittedName>
        <fullName evidence="1">DUF4252 domain-containing protein</fullName>
    </submittedName>
</protein>
<dbReference type="EMBL" id="QRYC01000006">
    <property type="protein sequence ID" value="RGU57179.1"/>
    <property type="molecule type" value="Genomic_DNA"/>
</dbReference>
<dbReference type="RefSeq" id="WP_041556231.1">
    <property type="nucleotide sequence ID" value="NZ_JADNGC010000017.1"/>
</dbReference>
<dbReference type="GeneID" id="61273482"/>
<sequence length="166" mass="18752">MMKKSLFVLILIGGWVIPSWAQNNKEFEQLCKKYQDSENVGSFGMDGLGCLLASWFIGKEANDINALIRQCSSFRILSCSGEESKMLCKDIRAFVRASKLEELISVQEDGSEVKLYMQTVKNKVHQVFVSVVDEEQEVVFLQVKGKFDLAAIQKLAKTSQISYLCH</sequence>
<gene>
    <name evidence="1" type="ORF">DWW57_06390</name>
</gene>
<reference evidence="1 2" key="1">
    <citation type="submission" date="2018-08" db="EMBL/GenBank/DDBJ databases">
        <title>A genome reference for cultivated species of the human gut microbiota.</title>
        <authorList>
            <person name="Zou Y."/>
            <person name="Xue W."/>
            <person name="Luo G."/>
        </authorList>
    </citation>
    <scope>NUCLEOTIDE SEQUENCE [LARGE SCALE GENOMIC DNA]</scope>
    <source>
        <strain evidence="1 2">AF16-14</strain>
    </source>
</reference>
<dbReference type="AlphaFoldDB" id="A0A1Y4A6S7"/>
<proteinExistence type="predicted"/>
<name>A0A1Y4A6S7_9BACT</name>
<evidence type="ECO:0000313" key="1">
    <source>
        <dbReference type="EMBL" id="RGU57179.1"/>
    </source>
</evidence>
<dbReference type="Proteomes" id="UP000284243">
    <property type="component" value="Unassembled WGS sequence"/>
</dbReference>
<evidence type="ECO:0000313" key="2">
    <source>
        <dbReference type="Proteomes" id="UP000284243"/>
    </source>
</evidence>